<dbReference type="EMBL" id="KV417685">
    <property type="protein sequence ID" value="KZP10180.1"/>
    <property type="molecule type" value="Genomic_DNA"/>
</dbReference>
<protein>
    <submittedName>
        <fullName evidence="1">Uncharacterized protein</fullName>
    </submittedName>
</protein>
<sequence length="105" mass="11798">MHFDPLVSYKANQGPGWITAPRLDAERSVKVWMVASPTSNTMLKRTHSFIEKPSIFKRIPNFVHLWDKLSAPQVSRSKVRITLSHAIKDISLSVQLDPPHAPGDA</sequence>
<dbReference type="AlphaFoldDB" id="A0A165Z323"/>
<gene>
    <name evidence="1" type="ORF">FIBSPDRAFT_963360</name>
</gene>
<reference evidence="1" key="1">
    <citation type="journal article" date="2016" name="Mol. Biol. Evol.">
        <title>Comparative Genomics of Early-Diverging Mushroom-Forming Fungi Provides Insights into the Origins of Lignocellulose Decay Capabilities.</title>
        <authorList>
            <person name="Nagy L.G."/>
            <person name="Riley R."/>
            <person name="Tritt A."/>
            <person name="Adam C."/>
            <person name="Daum C."/>
            <person name="Floudas D."/>
            <person name="Sun H."/>
            <person name="Yadav J.S."/>
            <person name="Pangilinan J."/>
            <person name="Larsson K.H."/>
            <person name="Matsuura K."/>
            <person name="Barry K."/>
            <person name="Labutti K."/>
            <person name="Kuo R."/>
            <person name="Ohm R.A."/>
            <person name="Bhattacharya S.S."/>
            <person name="Shirouzu T."/>
            <person name="Yoshinaga Y."/>
            <person name="Martin F.M."/>
            <person name="Grigoriev I.V."/>
            <person name="Hibbett D.S."/>
        </authorList>
    </citation>
    <scope>NUCLEOTIDE SEQUENCE [LARGE SCALE GENOMIC DNA]</scope>
    <source>
        <strain evidence="1">CBS 109695</strain>
    </source>
</reference>
<organism evidence="1">
    <name type="scientific">Athelia psychrophila</name>
    <dbReference type="NCBI Taxonomy" id="1759441"/>
    <lineage>
        <taxon>Eukaryota</taxon>
        <taxon>Fungi</taxon>
        <taxon>Dikarya</taxon>
        <taxon>Basidiomycota</taxon>
        <taxon>Agaricomycotina</taxon>
        <taxon>Agaricomycetes</taxon>
        <taxon>Agaricomycetidae</taxon>
        <taxon>Atheliales</taxon>
        <taxon>Atheliaceae</taxon>
        <taxon>Athelia</taxon>
    </lineage>
</organism>
<accession>A0A165Z323</accession>
<evidence type="ECO:0000313" key="1">
    <source>
        <dbReference type="EMBL" id="KZP10180.1"/>
    </source>
</evidence>
<proteinExistence type="predicted"/>
<name>A0A165Z323_9AGAM</name>